<comment type="similarity">
    <text evidence="2">Belongs to the inositol monophosphatase superfamily.</text>
</comment>
<feature type="binding site" evidence="6">
    <location>
        <position position="90"/>
    </location>
    <ligand>
        <name>Mg(2+)</name>
        <dbReference type="ChEBI" id="CHEBI:18420"/>
        <label>2</label>
    </ligand>
</feature>
<comment type="cofactor">
    <cofactor evidence="1 6">
        <name>Mg(2+)</name>
        <dbReference type="ChEBI" id="CHEBI:18420"/>
    </cofactor>
</comment>
<comment type="caution">
    <text evidence="7">The sequence shown here is derived from an EMBL/GenBank/DDBJ whole genome shotgun (WGS) entry which is preliminary data.</text>
</comment>
<evidence type="ECO:0000313" key="7">
    <source>
        <dbReference type="EMBL" id="SFD45147.1"/>
    </source>
</evidence>
<dbReference type="PANTHER" id="PTHR43200:SF6">
    <property type="entry name" value="3'(2'),5'-BISPHOSPHATE NUCLEOTIDASE"/>
    <property type="match status" value="1"/>
</dbReference>
<feature type="binding site" evidence="6">
    <location>
        <position position="92"/>
    </location>
    <ligand>
        <name>Mg(2+)</name>
        <dbReference type="ChEBI" id="CHEBI:18420"/>
        <label>1</label>
        <note>catalytic</note>
    </ligand>
</feature>
<dbReference type="PRINTS" id="PR00377">
    <property type="entry name" value="IMPHPHTASES"/>
</dbReference>
<dbReference type="Proteomes" id="UP000226420">
    <property type="component" value="Unassembled WGS sequence"/>
</dbReference>
<dbReference type="RefSeq" id="WP_074825004.1">
    <property type="nucleotide sequence ID" value="NZ_FOLW01000019.1"/>
</dbReference>
<dbReference type="GO" id="GO:0046872">
    <property type="term" value="F:metal ion binding"/>
    <property type="evidence" value="ECO:0007669"/>
    <property type="project" value="UniProtKB-KW"/>
</dbReference>
<evidence type="ECO:0000256" key="5">
    <source>
        <dbReference type="ARBA" id="ARBA00022842"/>
    </source>
</evidence>
<dbReference type="GO" id="GO:0016791">
    <property type="term" value="F:phosphatase activity"/>
    <property type="evidence" value="ECO:0007669"/>
    <property type="project" value="UniProtKB-ARBA"/>
</dbReference>
<keyword evidence="3 6" id="KW-0479">Metal-binding</keyword>
<sequence length="265" mass="29313">MDNNKLKHFLAIAESIADQTRQLLKQERQRYLYSGRNFVTKDDQSPVTEIDQQVEKLIRERITDAFPDHGILGEEFGAQAQSEEFVWVIDPIDGTKQFIAGVPVYGTLISLCQNGKPILGIIDIPSLDERWVGAQNLPTTLNGHPIQTRSCQNLTDALMSTSNTEFVLPEHRAGFNYLIGASKWRIYGAACYAYGCLASGRIDLSIDSGGMREVDYCAMVPIIEGAGGKISDWDGEPLTMYSKSTVVAAGDPHLHALVIETLKKH</sequence>
<feature type="binding site" evidence="6">
    <location>
        <position position="74"/>
    </location>
    <ligand>
        <name>Mg(2+)</name>
        <dbReference type="ChEBI" id="CHEBI:18420"/>
        <label>1</label>
        <note>catalytic</note>
    </ligand>
</feature>
<evidence type="ECO:0000313" key="8">
    <source>
        <dbReference type="Proteomes" id="UP000226420"/>
    </source>
</evidence>
<name>A0AAJ5BIP5_9GAMM</name>
<dbReference type="PANTHER" id="PTHR43200">
    <property type="entry name" value="PHOSPHATASE"/>
    <property type="match status" value="1"/>
</dbReference>
<gene>
    <name evidence="7" type="ORF">SAMN02745723_11922</name>
</gene>
<dbReference type="Gene3D" id="3.30.540.10">
    <property type="entry name" value="Fructose-1,6-Bisphosphatase, subunit A, domain 1"/>
    <property type="match status" value="1"/>
</dbReference>
<dbReference type="SUPFAM" id="SSF56655">
    <property type="entry name" value="Carbohydrate phosphatase"/>
    <property type="match status" value="1"/>
</dbReference>
<dbReference type="Pfam" id="PF00459">
    <property type="entry name" value="Inositol_P"/>
    <property type="match status" value="1"/>
</dbReference>
<feature type="binding site" evidence="6">
    <location>
        <position position="215"/>
    </location>
    <ligand>
        <name>Mg(2+)</name>
        <dbReference type="ChEBI" id="CHEBI:18420"/>
        <label>1</label>
        <note>catalytic</note>
    </ligand>
</feature>
<evidence type="ECO:0000256" key="3">
    <source>
        <dbReference type="ARBA" id="ARBA00022723"/>
    </source>
</evidence>
<evidence type="ECO:0000256" key="2">
    <source>
        <dbReference type="ARBA" id="ARBA00009759"/>
    </source>
</evidence>
<reference evidence="7 8" key="1">
    <citation type="submission" date="2016-10" db="EMBL/GenBank/DDBJ databases">
        <authorList>
            <person name="Varghese N."/>
            <person name="Submissions S."/>
        </authorList>
    </citation>
    <scope>NUCLEOTIDE SEQUENCE [LARGE SCALE GENOMIC DNA]</scope>
    <source>
        <strain evidence="7 8">DSM 5563</strain>
    </source>
</reference>
<accession>A0AAJ5BIP5</accession>
<dbReference type="EMBL" id="FOLW01000019">
    <property type="protein sequence ID" value="SFD45147.1"/>
    <property type="molecule type" value="Genomic_DNA"/>
</dbReference>
<keyword evidence="4" id="KW-0378">Hydrolase</keyword>
<dbReference type="CDD" id="cd01641">
    <property type="entry name" value="Bacterial_IMPase_like_1"/>
    <property type="match status" value="1"/>
</dbReference>
<proteinExistence type="inferred from homology"/>
<evidence type="ECO:0000256" key="6">
    <source>
        <dbReference type="PIRSR" id="PIRSR600760-2"/>
    </source>
</evidence>
<dbReference type="InterPro" id="IPR051090">
    <property type="entry name" value="Inositol_monoP_superfamily"/>
</dbReference>
<organism evidence="7 8">
    <name type="scientific">Pragia fontium DSM 5563 = ATCC 49100</name>
    <dbReference type="NCBI Taxonomy" id="1122977"/>
    <lineage>
        <taxon>Bacteria</taxon>
        <taxon>Pseudomonadati</taxon>
        <taxon>Pseudomonadota</taxon>
        <taxon>Gammaproteobacteria</taxon>
        <taxon>Enterobacterales</taxon>
        <taxon>Budviciaceae</taxon>
        <taxon>Pragia</taxon>
    </lineage>
</organism>
<dbReference type="GO" id="GO:0000105">
    <property type="term" value="P:L-histidine biosynthetic process"/>
    <property type="evidence" value="ECO:0007669"/>
    <property type="project" value="TreeGrafter"/>
</dbReference>
<keyword evidence="5 6" id="KW-0460">Magnesium</keyword>
<feature type="binding site" evidence="6">
    <location>
        <position position="93"/>
    </location>
    <ligand>
        <name>Mg(2+)</name>
        <dbReference type="ChEBI" id="CHEBI:18420"/>
        <label>2</label>
    </ligand>
</feature>
<evidence type="ECO:0000256" key="4">
    <source>
        <dbReference type="ARBA" id="ARBA00022801"/>
    </source>
</evidence>
<evidence type="ECO:0000256" key="1">
    <source>
        <dbReference type="ARBA" id="ARBA00001946"/>
    </source>
</evidence>
<protein>
    <submittedName>
        <fullName evidence="7">Histidinol-phosphatase, inositol monophosphatase family</fullName>
    </submittedName>
</protein>
<dbReference type="Gene3D" id="3.40.190.80">
    <property type="match status" value="1"/>
</dbReference>
<dbReference type="InterPro" id="IPR000760">
    <property type="entry name" value="Inositol_monophosphatase-like"/>
</dbReference>
<dbReference type="AlphaFoldDB" id="A0AAJ5BIP5"/>